<gene>
    <name evidence="3" type="ORF">C8J25_11325</name>
</gene>
<dbReference type="RefSeq" id="WP_107955830.1">
    <property type="nucleotide sequence ID" value="NZ_QAYE01000013.1"/>
</dbReference>
<feature type="domain" description="HTH cro/C1-type" evidence="2">
    <location>
        <begin position="22"/>
        <end position="76"/>
    </location>
</feature>
<dbReference type="PANTHER" id="PTHR46797:SF1">
    <property type="entry name" value="METHYLPHOSPHONATE SYNTHASE"/>
    <property type="match status" value="1"/>
</dbReference>
<dbReference type="SUPFAM" id="SSF47413">
    <property type="entry name" value="lambda repressor-like DNA-binding domains"/>
    <property type="match status" value="1"/>
</dbReference>
<dbReference type="GO" id="GO:0003677">
    <property type="term" value="F:DNA binding"/>
    <property type="evidence" value="ECO:0007669"/>
    <property type="project" value="UniProtKB-KW"/>
</dbReference>
<dbReference type="InterPro" id="IPR050807">
    <property type="entry name" value="TransReg_Diox_bact_type"/>
</dbReference>
<evidence type="ECO:0000313" key="4">
    <source>
        <dbReference type="Proteomes" id="UP000244013"/>
    </source>
</evidence>
<dbReference type="CDD" id="cd00093">
    <property type="entry name" value="HTH_XRE"/>
    <property type="match status" value="1"/>
</dbReference>
<keyword evidence="1" id="KW-0238">DNA-binding</keyword>
<dbReference type="SMART" id="SM00530">
    <property type="entry name" value="HTH_XRE"/>
    <property type="match status" value="1"/>
</dbReference>
<dbReference type="PROSITE" id="PS50943">
    <property type="entry name" value="HTH_CROC1"/>
    <property type="match status" value="1"/>
</dbReference>
<accession>A0A2T5TXH2</accession>
<evidence type="ECO:0000256" key="1">
    <source>
        <dbReference type="ARBA" id="ARBA00023125"/>
    </source>
</evidence>
<dbReference type="GO" id="GO:0003700">
    <property type="term" value="F:DNA-binding transcription factor activity"/>
    <property type="evidence" value="ECO:0007669"/>
    <property type="project" value="TreeGrafter"/>
</dbReference>
<dbReference type="AlphaFoldDB" id="A0A2T5TXH2"/>
<organism evidence="3 4">
    <name type="scientific">Sphingomonas faeni</name>
    <dbReference type="NCBI Taxonomy" id="185950"/>
    <lineage>
        <taxon>Bacteria</taxon>
        <taxon>Pseudomonadati</taxon>
        <taxon>Pseudomonadota</taxon>
        <taxon>Alphaproteobacteria</taxon>
        <taxon>Sphingomonadales</taxon>
        <taxon>Sphingomonadaceae</taxon>
        <taxon>Sphingomonas</taxon>
    </lineage>
</organism>
<dbReference type="OrthoDB" id="2959414at2"/>
<dbReference type="InterPro" id="IPR010982">
    <property type="entry name" value="Lambda_DNA-bd_dom_sf"/>
</dbReference>
<dbReference type="InterPro" id="IPR001387">
    <property type="entry name" value="Cro/C1-type_HTH"/>
</dbReference>
<protein>
    <submittedName>
        <fullName evidence="3">Helix-turn-helix protein</fullName>
    </submittedName>
</protein>
<dbReference type="Pfam" id="PF01381">
    <property type="entry name" value="HTH_3"/>
    <property type="match status" value="1"/>
</dbReference>
<proteinExistence type="predicted"/>
<name>A0A2T5TXH2_9SPHN</name>
<comment type="caution">
    <text evidence="3">The sequence shown here is derived from an EMBL/GenBank/DDBJ whole genome shotgun (WGS) entry which is preliminary data.</text>
</comment>
<dbReference type="EMBL" id="QAYE01000013">
    <property type="protein sequence ID" value="PTW43962.1"/>
    <property type="molecule type" value="Genomic_DNA"/>
</dbReference>
<sequence length="82" mass="9096">MTTRLHLEDIIQPAALAFGARVKARRKVLGLTQTDIYTRTGIGIGYLSSIERGRANPTLDMMIKLSAALGLEIWDLLRPTDE</sequence>
<dbReference type="PANTHER" id="PTHR46797">
    <property type="entry name" value="HTH-TYPE TRANSCRIPTIONAL REGULATOR"/>
    <property type="match status" value="1"/>
</dbReference>
<dbReference type="Proteomes" id="UP000244013">
    <property type="component" value="Unassembled WGS sequence"/>
</dbReference>
<dbReference type="Gene3D" id="1.10.260.40">
    <property type="entry name" value="lambda repressor-like DNA-binding domains"/>
    <property type="match status" value="1"/>
</dbReference>
<evidence type="ECO:0000259" key="2">
    <source>
        <dbReference type="PROSITE" id="PS50943"/>
    </source>
</evidence>
<evidence type="ECO:0000313" key="3">
    <source>
        <dbReference type="EMBL" id="PTW43962.1"/>
    </source>
</evidence>
<dbReference type="GeneID" id="91007677"/>
<reference evidence="3 4" key="1">
    <citation type="submission" date="2018-04" db="EMBL/GenBank/DDBJ databases">
        <title>Genomic Encyclopedia of Type Strains, Phase III (KMG-III): the genomes of soil and plant-associated and newly described type strains.</title>
        <authorList>
            <person name="Whitman W."/>
        </authorList>
    </citation>
    <scope>NUCLEOTIDE SEQUENCE [LARGE SCALE GENOMIC DNA]</scope>
    <source>
        <strain evidence="3 4">MA-olki</strain>
    </source>
</reference>
<dbReference type="GO" id="GO:0005829">
    <property type="term" value="C:cytosol"/>
    <property type="evidence" value="ECO:0007669"/>
    <property type="project" value="TreeGrafter"/>
</dbReference>